<sequence length="180" mass="20555">GNNDENKDARHVEVDRDYIRQLLMNVIRTLIELLQSDHNTGVMSEICDSLISILKSANETKLQDKHDTTINSYNNGNNNNNSNNNGNGNGNGNGSEKQSYTTQYLCLREDLQKLFTTKVINNIMSTLVQCIQQCQKRIATLTRYHAHPSQTYDEIDEEQLHEDQDSEDHLLFQLTVIIGE</sequence>
<feature type="non-terminal residue" evidence="2">
    <location>
        <position position="1"/>
    </location>
</feature>
<feature type="region of interest" description="Disordered" evidence="1">
    <location>
        <begin position="67"/>
        <end position="98"/>
    </location>
</feature>
<gene>
    <name evidence="2" type="ORF">RFI_23719</name>
</gene>
<dbReference type="Proteomes" id="UP000023152">
    <property type="component" value="Unassembled WGS sequence"/>
</dbReference>
<evidence type="ECO:0000256" key="1">
    <source>
        <dbReference type="SAM" id="MobiDB-lite"/>
    </source>
</evidence>
<evidence type="ECO:0000313" key="3">
    <source>
        <dbReference type="Proteomes" id="UP000023152"/>
    </source>
</evidence>
<evidence type="ECO:0000313" key="2">
    <source>
        <dbReference type="EMBL" id="ETO13649.1"/>
    </source>
</evidence>
<protein>
    <submittedName>
        <fullName evidence="2">Uncharacterized protein</fullName>
    </submittedName>
</protein>
<accession>X6MIE0</accession>
<name>X6MIE0_RETFI</name>
<keyword evidence="3" id="KW-1185">Reference proteome</keyword>
<dbReference type="AlphaFoldDB" id="X6MIE0"/>
<feature type="compositionally biased region" description="Low complexity" evidence="1">
    <location>
        <begin position="71"/>
        <end position="86"/>
    </location>
</feature>
<dbReference type="EMBL" id="ASPP01020481">
    <property type="protein sequence ID" value="ETO13649.1"/>
    <property type="molecule type" value="Genomic_DNA"/>
</dbReference>
<proteinExistence type="predicted"/>
<organism evidence="2 3">
    <name type="scientific">Reticulomyxa filosa</name>
    <dbReference type="NCBI Taxonomy" id="46433"/>
    <lineage>
        <taxon>Eukaryota</taxon>
        <taxon>Sar</taxon>
        <taxon>Rhizaria</taxon>
        <taxon>Retaria</taxon>
        <taxon>Foraminifera</taxon>
        <taxon>Monothalamids</taxon>
        <taxon>Reticulomyxidae</taxon>
        <taxon>Reticulomyxa</taxon>
    </lineage>
</organism>
<reference evidence="2 3" key="1">
    <citation type="journal article" date="2013" name="Curr. Biol.">
        <title>The Genome of the Foraminiferan Reticulomyxa filosa.</title>
        <authorList>
            <person name="Glockner G."/>
            <person name="Hulsmann N."/>
            <person name="Schleicher M."/>
            <person name="Noegel A.A."/>
            <person name="Eichinger L."/>
            <person name="Gallinger C."/>
            <person name="Pawlowski J."/>
            <person name="Sierra R."/>
            <person name="Euteneuer U."/>
            <person name="Pillet L."/>
            <person name="Moustafa A."/>
            <person name="Platzer M."/>
            <person name="Groth M."/>
            <person name="Szafranski K."/>
            <person name="Schliwa M."/>
        </authorList>
    </citation>
    <scope>NUCLEOTIDE SEQUENCE [LARGE SCALE GENOMIC DNA]</scope>
</reference>
<comment type="caution">
    <text evidence="2">The sequence shown here is derived from an EMBL/GenBank/DDBJ whole genome shotgun (WGS) entry which is preliminary data.</text>
</comment>
<feature type="non-terminal residue" evidence="2">
    <location>
        <position position="180"/>
    </location>
</feature>